<dbReference type="Gene3D" id="3.20.20.80">
    <property type="entry name" value="Glycosidases"/>
    <property type="match status" value="1"/>
</dbReference>
<sequence>MVDIDKIMTTDADGTKRQIMPQTHVSAILGLDKQISEQVGGNTFNLTLPAGDPGKDGADGKSAYQLAVQSGFQGSLSDWLNSLKGKPGEAGGADSSVKQISAGQYKNIGDVPNGTYYLAMGGNDLPSDMPVNSVGYGILVSQIASEYNGRQEYTDLDNKTTTRIKASGVWQPWRTAIAQRLDNARKINGTTFDNTQDVTVYRVNDSEVILNTSFEKFETDKAHYHPWELVEFLFKPKANAGNLAITYYKRNELVATQHIAYDSQTVQWHWRLPGDDIEAYIVKVVNTVKGQSETFYHAINVSWDQKDRPLMGFLSKFGDYNLENVNNIMTYLKRLHINYIQYYDWFDRHDVPIKTNDDGFVSQFWGDFVNRPTRFDLIHKYIELGNKYGILSMAYGLINGASHNNETDGLSKDMFMFDDNSQDLGHVTNTNLTPWAKYVLYQMNFMVDSWQDYFTKETAKIYRFLPFDGWHIDTLGDPGSKYDSTGKNITTDSWKLAYPFFINKAISNSNGKRAGLNAVAEYGQKEIASSNADYIYTEVWDNRKTYNDMMNMIIEMRNMSDKELIVAGYMHHHWSDNNANNTNLVFNDPAVILTDLVIMASGATHLEMGEHMLTTEYFPNNKLSMSDALKDYLVKIYDLQVAFKRLFKIKNKAKVDMVSSTHAIFNNFMQKGNLSIISKEDDWYRVDSIINMIGLNGDTWRDDDKDRNYPTFQDNVMVGYPNHGDYKHFYVVEPKNPVPTEVFPDSNGNFTIHHIEYFTLVYATKF</sequence>
<dbReference type="InterPro" id="IPR025092">
    <property type="entry name" value="Glyco_hydro_66"/>
</dbReference>
<dbReference type="EMBL" id="BJJW01000002">
    <property type="protein sequence ID" value="GDZ83119.1"/>
    <property type="molecule type" value="Genomic_DNA"/>
</dbReference>
<proteinExistence type="inferred from homology"/>
<keyword evidence="2" id="KW-0732">Signal</keyword>
<evidence type="ECO:0000313" key="3">
    <source>
        <dbReference type="EMBL" id="GDZ83119.1"/>
    </source>
</evidence>
<comment type="caution">
    <text evidence="3">The sequence shown here is derived from an EMBL/GenBank/DDBJ whole genome shotgun (WGS) entry which is preliminary data.</text>
</comment>
<comment type="similarity">
    <text evidence="1">Belongs to the glycosyl hydrolase 66 family.</text>
</comment>
<evidence type="ECO:0000256" key="1">
    <source>
        <dbReference type="ARBA" id="ARBA00010837"/>
    </source>
</evidence>
<dbReference type="AlphaFoldDB" id="A0A5A5TYE5"/>
<dbReference type="Gene3D" id="2.60.40.1180">
    <property type="entry name" value="Golgi alpha-mannosidase II"/>
    <property type="match status" value="1"/>
</dbReference>
<accession>A0A5A5TYE5</accession>
<dbReference type="InterPro" id="IPR013780">
    <property type="entry name" value="Glyco_hydro_b"/>
</dbReference>
<name>A0A5A5TYE5_LEUCI</name>
<dbReference type="Pfam" id="PF13199">
    <property type="entry name" value="Glyco_hydro_66"/>
    <property type="match status" value="1"/>
</dbReference>
<evidence type="ECO:0000313" key="4">
    <source>
        <dbReference type="Proteomes" id="UP000323274"/>
    </source>
</evidence>
<dbReference type="Proteomes" id="UP000323274">
    <property type="component" value="Unassembled WGS sequence"/>
</dbReference>
<dbReference type="InterPro" id="IPR013783">
    <property type="entry name" value="Ig-like_fold"/>
</dbReference>
<dbReference type="CDD" id="cd14745">
    <property type="entry name" value="GH66"/>
    <property type="match status" value="1"/>
</dbReference>
<dbReference type="Gene3D" id="2.60.40.10">
    <property type="entry name" value="Immunoglobulins"/>
    <property type="match status" value="1"/>
</dbReference>
<protein>
    <recommendedName>
        <fullName evidence="5">Dextranase</fullName>
    </recommendedName>
</protein>
<dbReference type="RefSeq" id="WP_149333731.1">
    <property type="nucleotide sequence ID" value="NZ_BJJW01000002.1"/>
</dbReference>
<organism evidence="3 4">
    <name type="scientific">Leuconostoc citreum</name>
    <dbReference type="NCBI Taxonomy" id="33964"/>
    <lineage>
        <taxon>Bacteria</taxon>
        <taxon>Bacillati</taxon>
        <taxon>Bacillota</taxon>
        <taxon>Bacilli</taxon>
        <taxon>Lactobacillales</taxon>
        <taxon>Lactobacillaceae</taxon>
        <taxon>Leuconostoc</taxon>
    </lineage>
</organism>
<gene>
    <name evidence="3" type="ORF">LCIT_03610</name>
</gene>
<reference evidence="3 4" key="1">
    <citation type="submission" date="2019-04" db="EMBL/GenBank/DDBJ databases">
        <title>A pseudo-fructophilic Leuconostoc citreum strain F192-5 isolated from peel of satsuma mandarin: the first report for isolation and characterization of strain-dependent fructophilic-like characteristics.</title>
        <authorList>
            <person name="Maeno S."/>
            <person name="Tanizawa Y."/>
            <person name="Kajikawa A."/>
            <person name="Kanesaki Y."/>
            <person name="Kubota E."/>
            <person name="Arita M."/>
            <person name="Leon D."/>
            <person name="Endo A."/>
        </authorList>
    </citation>
    <scope>NUCLEOTIDE SEQUENCE [LARGE SCALE GENOMIC DNA]</scope>
    <source>
        <strain evidence="3 4">F192-5</strain>
    </source>
</reference>
<evidence type="ECO:0008006" key="5">
    <source>
        <dbReference type="Google" id="ProtNLM"/>
    </source>
</evidence>
<evidence type="ECO:0000256" key="2">
    <source>
        <dbReference type="ARBA" id="ARBA00022729"/>
    </source>
</evidence>